<accession>K8XWQ9</accession>
<proteinExistence type="predicted"/>
<dbReference type="AlphaFoldDB" id="K8XWQ9"/>
<evidence type="ECO:0000313" key="1">
    <source>
        <dbReference type="EMBL" id="EKT85804.1"/>
    </source>
</evidence>
<dbReference type="STRING" id="758847.LSS_15466"/>
<dbReference type="Proteomes" id="UP000035800">
    <property type="component" value="Chromosome I"/>
</dbReference>
<sequence length="58" mass="6680">MEAEFWTPGYIVLSKGAIFHSDRGIQYASEDFRKAFNTEKALGFSLYEPVEFRKKNSA</sequence>
<protein>
    <submittedName>
        <fullName evidence="1">Uncharacterized protein</fullName>
    </submittedName>
</protein>
<dbReference type="KEGG" id="lst:LSS_15466"/>
<organism evidence="1 2">
    <name type="scientific">Leptospira santarosai serovar Shermani str. LT 821</name>
    <dbReference type="NCBI Taxonomy" id="758847"/>
    <lineage>
        <taxon>Bacteria</taxon>
        <taxon>Pseudomonadati</taxon>
        <taxon>Spirochaetota</taxon>
        <taxon>Spirochaetia</taxon>
        <taxon>Leptospirales</taxon>
        <taxon>Leptospiraceae</taxon>
        <taxon>Leptospira</taxon>
    </lineage>
</organism>
<gene>
    <name evidence="1" type="ORF">LSS_15466</name>
</gene>
<reference evidence="1 2" key="2">
    <citation type="journal article" date="2014" name="Emerg. Microbes Infect.">
        <title>Potential impact on kidney infection: a whole-genome analysis of Leptospira santarosai serovar Shermani.</title>
        <authorList>
            <person name="Chou L.F."/>
            <person name="Chen T.W."/>
            <person name="Ko Y.C."/>
            <person name="Pan M.J."/>
            <person name="Tian Y.C."/>
            <person name="Chiu C.H."/>
            <person name="Tang P."/>
            <person name="Hung C.C."/>
            <person name="Yang C.W."/>
        </authorList>
    </citation>
    <scope>NUCLEOTIDE SEQUENCE</scope>
    <source>
        <strain evidence="1 2">LT 821</strain>
    </source>
</reference>
<evidence type="ECO:0000313" key="2">
    <source>
        <dbReference type="Proteomes" id="UP000035800"/>
    </source>
</evidence>
<dbReference type="EMBL" id="CP006694">
    <property type="protein sequence ID" value="EKT85804.1"/>
    <property type="molecule type" value="Genomic_DNA"/>
</dbReference>
<name>K8XWQ9_9LEPT</name>
<reference evidence="1 2" key="1">
    <citation type="journal article" date="2012" name="Gene">
        <title>Sequence of Leptospira santarosai serovar Shermani genome and prediction of virulence-associated genes.</title>
        <authorList>
            <person name="Chou L.F."/>
            <person name="Chen Y.T."/>
            <person name="Lu C.W."/>
            <person name="Ko Y.C."/>
            <person name="Tang C.Y."/>
            <person name="Pan M.J."/>
            <person name="Tian Y.C."/>
            <person name="Chiu C.H."/>
            <person name="Hung C.C."/>
            <person name="Yang C.W."/>
        </authorList>
    </citation>
    <scope>NUCLEOTIDE SEQUENCE [LARGE SCALE GENOMIC DNA]</scope>
    <source>
        <strain evidence="1">LT 821</strain>
    </source>
</reference>